<sequence>MVALIAIGLVVVLLYSVFDYFKKQESRTVTADFISLEAVDDNTTRMWIDVSRRDLEAPSYCIVTAVNYAHAEVGRREVVLPAGGQELERVVVELPVREPAVSGRVYGCSDNLPFYMDPTSTFYDAR</sequence>
<name>A0AAW5HX84_9CORY</name>
<reference evidence="1 2" key="1">
    <citation type="submission" date="2021-01" db="EMBL/GenBank/DDBJ databases">
        <title>Identification and Characterization of Corynebacterium sp.</title>
        <authorList>
            <person name="Luo Q."/>
            <person name="Qu P."/>
            <person name="Chen Q."/>
        </authorList>
    </citation>
    <scope>NUCLEOTIDE SEQUENCE [LARGE SCALE GENOMIC DNA]</scope>
    <source>
        <strain evidence="1 2">MC-18</strain>
    </source>
</reference>
<gene>
    <name evidence="1" type="ORF">JMN37_04010</name>
</gene>
<dbReference type="InterPro" id="IPR025443">
    <property type="entry name" value="DUF4307"/>
</dbReference>
<evidence type="ECO:0000313" key="2">
    <source>
        <dbReference type="Proteomes" id="UP001205920"/>
    </source>
</evidence>
<dbReference type="Pfam" id="PF14155">
    <property type="entry name" value="DUF4307"/>
    <property type="match status" value="1"/>
</dbReference>
<protein>
    <submittedName>
        <fullName evidence="1">DUF4307 domain-containing protein</fullName>
    </submittedName>
</protein>
<dbReference type="Proteomes" id="UP001205920">
    <property type="component" value="Unassembled WGS sequence"/>
</dbReference>
<dbReference type="AlphaFoldDB" id="A0AAW5HX84"/>
<accession>A0AAW5HX84</accession>
<evidence type="ECO:0000313" key="1">
    <source>
        <dbReference type="EMBL" id="MCO6394152.1"/>
    </source>
</evidence>
<comment type="caution">
    <text evidence="1">The sequence shown here is derived from an EMBL/GenBank/DDBJ whole genome shotgun (WGS) entry which is preliminary data.</text>
</comment>
<organism evidence="1 2">
    <name type="scientific">Corynebacterium lipophilum</name>
    <dbReference type="NCBI Taxonomy" id="2804918"/>
    <lineage>
        <taxon>Bacteria</taxon>
        <taxon>Bacillati</taxon>
        <taxon>Actinomycetota</taxon>
        <taxon>Actinomycetes</taxon>
        <taxon>Mycobacteriales</taxon>
        <taxon>Corynebacteriaceae</taxon>
        <taxon>Corynebacterium</taxon>
    </lineage>
</organism>
<keyword evidence="2" id="KW-1185">Reference proteome</keyword>
<dbReference type="EMBL" id="JAEUWV010000003">
    <property type="protein sequence ID" value="MCO6394152.1"/>
    <property type="molecule type" value="Genomic_DNA"/>
</dbReference>
<proteinExistence type="predicted"/>